<name>A0A346Y090_9ACTN</name>
<dbReference type="InterPro" id="IPR019151">
    <property type="entry name" value="Proteasome_assmbl_chaperone_2"/>
</dbReference>
<dbReference type="AlphaFoldDB" id="A0A346Y090"/>
<dbReference type="Proteomes" id="UP000264006">
    <property type="component" value="Chromosome"/>
</dbReference>
<gene>
    <name evidence="2" type="ORF">DVS28_a3211</name>
</gene>
<feature type="region of interest" description="Disordered" evidence="1">
    <location>
        <begin position="257"/>
        <end position="297"/>
    </location>
</feature>
<evidence type="ECO:0000313" key="3">
    <source>
        <dbReference type="Proteomes" id="UP000264006"/>
    </source>
</evidence>
<dbReference type="KEGG" id="euz:DVS28_a3211"/>
<keyword evidence="2" id="KW-0647">Proteasome</keyword>
<dbReference type="GO" id="GO:0000502">
    <property type="term" value="C:proteasome complex"/>
    <property type="evidence" value="ECO:0007669"/>
    <property type="project" value="UniProtKB-KW"/>
</dbReference>
<protein>
    <submittedName>
        <fullName evidence="2">Proteasome assembly chaperone</fullName>
    </submittedName>
</protein>
<dbReference type="PIRSF" id="PIRSF028754">
    <property type="entry name" value="UCP028754"/>
    <property type="match status" value="1"/>
</dbReference>
<dbReference type="SUPFAM" id="SSF159659">
    <property type="entry name" value="Cgl1923-like"/>
    <property type="match status" value="1"/>
</dbReference>
<dbReference type="Pfam" id="PF09754">
    <property type="entry name" value="PAC2"/>
    <property type="match status" value="1"/>
</dbReference>
<organism evidence="2 3">
    <name type="scientific">Euzebya pacifica</name>
    <dbReference type="NCBI Taxonomy" id="1608957"/>
    <lineage>
        <taxon>Bacteria</taxon>
        <taxon>Bacillati</taxon>
        <taxon>Actinomycetota</taxon>
        <taxon>Nitriliruptoria</taxon>
        <taxon>Euzebyales</taxon>
    </lineage>
</organism>
<feature type="compositionally biased region" description="Basic and acidic residues" evidence="1">
    <location>
        <begin position="282"/>
        <end position="297"/>
    </location>
</feature>
<reference evidence="2 3" key="1">
    <citation type="submission" date="2018-09" db="EMBL/GenBank/DDBJ databases">
        <title>Complete genome sequence of Euzebya sp. DY32-46 isolated from seawater of Pacific Ocean.</title>
        <authorList>
            <person name="Xu L."/>
            <person name="Wu Y.-H."/>
            <person name="Xu X.-W."/>
        </authorList>
    </citation>
    <scope>NUCLEOTIDE SEQUENCE [LARGE SCALE GENOMIC DNA]</scope>
    <source>
        <strain evidence="2 3">DY32-46</strain>
    </source>
</reference>
<dbReference type="Gene3D" id="3.40.50.10900">
    <property type="entry name" value="PAC-like subunit"/>
    <property type="match status" value="1"/>
</dbReference>
<dbReference type="EMBL" id="CP031165">
    <property type="protein sequence ID" value="AXV07887.1"/>
    <property type="molecule type" value="Genomic_DNA"/>
</dbReference>
<accession>A0A346Y090</accession>
<keyword evidence="3" id="KW-1185">Reference proteome</keyword>
<feature type="compositionally biased region" description="Basic and acidic residues" evidence="1">
    <location>
        <begin position="257"/>
        <end position="272"/>
    </location>
</feature>
<dbReference type="InterPro" id="IPR008492">
    <property type="entry name" value="Rv2714-like"/>
</dbReference>
<proteinExistence type="predicted"/>
<sequence length="297" mass="32919">MEESVVVNVVRFDHRPEGLRRPTLVAAFEGWNDAGEAATGAVEAMAVATEASRFADIDPEEFFDFQVARPMVRWEGEQRSLEWPINEFSAASLGGDTDVVFLRGREPNLRWRTFTEGIVETARALDVARIVTVGALQVDRPHTRPVSMTGTASDDEVAMRHGLRRSSYEGPTGIVGVLHQAASDAGIEAISFWVGVPHYLAGTAYLQASLTLAEQVGRLVGDSFDLDELREEAQDQLQDIAELVAEDDELADYVEELERRADSEPDPLHNDELPTPPVSGEELAREFERYLRDRPAD</sequence>
<dbReference type="InterPro" id="IPR038389">
    <property type="entry name" value="PSMG2_sf"/>
</dbReference>
<evidence type="ECO:0000313" key="2">
    <source>
        <dbReference type="EMBL" id="AXV07887.1"/>
    </source>
</evidence>
<evidence type="ECO:0000256" key="1">
    <source>
        <dbReference type="SAM" id="MobiDB-lite"/>
    </source>
</evidence>
<dbReference type="OrthoDB" id="150941at2"/>